<proteinExistence type="predicted"/>
<gene>
    <name evidence="1" type="ORF">HNP48_006798</name>
</gene>
<protein>
    <submittedName>
        <fullName evidence="1">Uncharacterized protein</fullName>
    </submittedName>
</protein>
<comment type="caution">
    <text evidence="1">The sequence shown here is derived from an EMBL/GenBank/DDBJ whole genome shotgun (WGS) entry which is preliminary data.</text>
</comment>
<accession>A0A7X0PLC7</accession>
<feature type="non-terminal residue" evidence="1">
    <location>
        <position position="1"/>
    </location>
</feature>
<keyword evidence="2" id="KW-1185">Reference proteome</keyword>
<evidence type="ECO:0000313" key="2">
    <source>
        <dbReference type="Proteomes" id="UP000575083"/>
    </source>
</evidence>
<dbReference type="AlphaFoldDB" id="A0A7X0PLC7"/>
<name>A0A7X0PLC7_9BURK</name>
<dbReference type="Proteomes" id="UP000575083">
    <property type="component" value="Unassembled WGS sequence"/>
</dbReference>
<reference evidence="1 2" key="1">
    <citation type="submission" date="2020-08" db="EMBL/GenBank/DDBJ databases">
        <title>Functional genomics of gut bacteria from endangered species of beetles.</title>
        <authorList>
            <person name="Carlos-Shanley C."/>
        </authorList>
    </citation>
    <scope>NUCLEOTIDE SEQUENCE [LARGE SCALE GENOMIC DNA]</scope>
    <source>
        <strain evidence="1 2">S00198</strain>
    </source>
</reference>
<dbReference type="EMBL" id="JACHLK010000027">
    <property type="protein sequence ID" value="MBB6564072.1"/>
    <property type="molecule type" value="Genomic_DNA"/>
</dbReference>
<sequence length="24" mass="2875">ERKPFYAAAWVWLAQARMLLGRLK</sequence>
<organism evidence="1 2">
    <name type="scientific">Acidovorax soli</name>
    <dbReference type="NCBI Taxonomy" id="592050"/>
    <lineage>
        <taxon>Bacteria</taxon>
        <taxon>Pseudomonadati</taxon>
        <taxon>Pseudomonadota</taxon>
        <taxon>Betaproteobacteria</taxon>
        <taxon>Burkholderiales</taxon>
        <taxon>Comamonadaceae</taxon>
        <taxon>Acidovorax</taxon>
    </lineage>
</organism>
<evidence type="ECO:0000313" key="1">
    <source>
        <dbReference type="EMBL" id="MBB6564072.1"/>
    </source>
</evidence>